<accession>A0ABV3QY73</accession>
<evidence type="ECO:0000259" key="4">
    <source>
        <dbReference type="PROSITE" id="PS50893"/>
    </source>
</evidence>
<dbReference type="SMART" id="SM00382">
    <property type="entry name" value="AAA"/>
    <property type="match status" value="2"/>
</dbReference>
<dbReference type="InterPro" id="IPR003593">
    <property type="entry name" value="AAA+_ATPase"/>
</dbReference>
<evidence type="ECO:0000256" key="1">
    <source>
        <dbReference type="ARBA" id="ARBA00005417"/>
    </source>
</evidence>
<feature type="domain" description="ABC transporter" evidence="4">
    <location>
        <begin position="275"/>
        <end position="518"/>
    </location>
</feature>
<dbReference type="InterPro" id="IPR003439">
    <property type="entry name" value="ABC_transporter-like_ATP-bd"/>
</dbReference>
<protein>
    <submittedName>
        <fullName evidence="5">ABC transporter ATP-binding protein</fullName>
    </submittedName>
</protein>
<dbReference type="RefSeq" id="WP_367723091.1">
    <property type="nucleotide sequence ID" value="NZ_JBFOCI010000002.1"/>
</dbReference>
<dbReference type="Proteomes" id="UP001556196">
    <property type="component" value="Unassembled WGS sequence"/>
</dbReference>
<evidence type="ECO:0000313" key="5">
    <source>
        <dbReference type="EMBL" id="MEW9806014.1"/>
    </source>
</evidence>
<keyword evidence="2" id="KW-0547">Nucleotide-binding</keyword>
<dbReference type="SUPFAM" id="SSF52540">
    <property type="entry name" value="P-loop containing nucleoside triphosphate hydrolases"/>
    <property type="match status" value="2"/>
</dbReference>
<dbReference type="CDD" id="cd03215">
    <property type="entry name" value="ABC_Carb_Monos_II"/>
    <property type="match status" value="1"/>
</dbReference>
<sequence>MNAITGHMRETARHGPDGADVPPALALAAISKTFGDFSALKGVDFDLKPGEIHALLGENGAGKSTLMNVVAGIYTPDSGTVSVHGRPVAIRGPSDAQQLGVGMVHQHYKLVKPFTGLENILMAHPEGSYRQARKRLQAMTKDALDGIGFDVDLNRPVESLSVSEQQRIEILKVLVAGAKVIILDEPTAVLTDDEAVRLFTAIRNLAREGHSVVLVTHKLAEALTYADRITVMRGGQVVRSVLPSEVGEAELTALIVGSTIDERERRSGNAGKSVLKLRAVERRDDRGPGLRNLSFEVRSGEIYGIAGVGGNGQSALVEIVTGLSQVDSGNIWLDGHDDVTNQPSERMRRCGIACIPSDRQSDAIAGDLPVADNYAINGVLEGRYGSVLRVDRRRIDADTQDAVRRFEVMGVRGSHQKAGLLSGGNAQKLVIAREFSGTPSLILAHSPSRGLDIRASAAVHDHLRAARDRGAGVILISEDLDEIMLLSDRIGVMSRGSIVAEFETPADRQAIGKAMVGHG</sequence>
<organism evidence="5 6">
    <name type="scientific">Mesorhizobium marinum</name>
    <dbReference type="NCBI Taxonomy" id="3228790"/>
    <lineage>
        <taxon>Bacteria</taxon>
        <taxon>Pseudomonadati</taxon>
        <taxon>Pseudomonadota</taxon>
        <taxon>Alphaproteobacteria</taxon>
        <taxon>Hyphomicrobiales</taxon>
        <taxon>Phyllobacteriaceae</taxon>
        <taxon>Mesorhizobium</taxon>
    </lineage>
</organism>
<dbReference type="EMBL" id="JBFOCI010000002">
    <property type="protein sequence ID" value="MEW9806014.1"/>
    <property type="molecule type" value="Genomic_DNA"/>
</dbReference>
<dbReference type="CDD" id="cd03216">
    <property type="entry name" value="ABC_Carb_Monos_I"/>
    <property type="match status" value="1"/>
</dbReference>
<reference evidence="5 6" key="1">
    <citation type="submission" date="2024-06" db="EMBL/GenBank/DDBJ databases">
        <authorList>
            <person name="Tuo L."/>
        </authorList>
    </citation>
    <scope>NUCLEOTIDE SEQUENCE [LARGE SCALE GENOMIC DNA]</scope>
    <source>
        <strain evidence="5 6">ZMM04-5</strain>
    </source>
</reference>
<dbReference type="InterPro" id="IPR050107">
    <property type="entry name" value="ABC_carbohydrate_import_ATPase"/>
</dbReference>
<dbReference type="InterPro" id="IPR027417">
    <property type="entry name" value="P-loop_NTPase"/>
</dbReference>
<dbReference type="PANTHER" id="PTHR43790:SF4">
    <property type="entry name" value="GUANOSINE IMPORT ATP-BINDING PROTEIN NUPO"/>
    <property type="match status" value="1"/>
</dbReference>
<comment type="similarity">
    <text evidence="1">Belongs to the ABC transporter superfamily.</text>
</comment>
<evidence type="ECO:0000256" key="3">
    <source>
        <dbReference type="ARBA" id="ARBA00022840"/>
    </source>
</evidence>
<keyword evidence="6" id="KW-1185">Reference proteome</keyword>
<dbReference type="GO" id="GO:0005524">
    <property type="term" value="F:ATP binding"/>
    <property type="evidence" value="ECO:0007669"/>
    <property type="project" value="UniProtKB-KW"/>
</dbReference>
<evidence type="ECO:0000256" key="2">
    <source>
        <dbReference type="ARBA" id="ARBA00022741"/>
    </source>
</evidence>
<name>A0ABV3QY73_9HYPH</name>
<comment type="caution">
    <text evidence="5">The sequence shown here is derived from an EMBL/GenBank/DDBJ whole genome shotgun (WGS) entry which is preliminary data.</text>
</comment>
<dbReference type="Gene3D" id="3.40.50.300">
    <property type="entry name" value="P-loop containing nucleotide triphosphate hydrolases"/>
    <property type="match status" value="2"/>
</dbReference>
<evidence type="ECO:0000313" key="6">
    <source>
        <dbReference type="Proteomes" id="UP001556196"/>
    </source>
</evidence>
<proteinExistence type="inferred from homology"/>
<dbReference type="PROSITE" id="PS00211">
    <property type="entry name" value="ABC_TRANSPORTER_1"/>
    <property type="match status" value="1"/>
</dbReference>
<dbReference type="InterPro" id="IPR017871">
    <property type="entry name" value="ABC_transporter-like_CS"/>
</dbReference>
<keyword evidence="3 5" id="KW-0067">ATP-binding</keyword>
<dbReference type="Pfam" id="PF00005">
    <property type="entry name" value="ABC_tran"/>
    <property type="match status" value="2"/>
</dbReference>
<dbReference type="PROSITE" id="PS50893">
    <property type="entry name" value="ABC_TRANSPORTER_2"/>
    <property type="match status" value="2"/>
</dbReference>
<feature type="domain" description="ABC transporter" evidence="4">
    <location>
        <begin position="25"/>
        <end position="259"/>
    </location>
</feature>
<gene>
    <name evidence="5" type="ORF">ABUE31_08470</name>
</gene>
<dbReference type="PANTHER" id="PTHR43790">
    <property type="entry name" value="CARBOHYDRATE TRANSPORT ATP-BINDING PROTEIN MG119-RELATED"/>
    <property type="match status" value="1"/>
</dbReference>